<dbReference type="PROSITE" id="PS50858">
    <property type="entry name" value="BSD"/>
    <property type="match status" value="2"/>
</dbReference>
<keyword evidence="5" id="KW-0804">Transcription</keyword>
<protein>
    <recommendedName>
        <fullName evidence="7">BSD domain-containing protein</fullName>
    </recommendedName>
</protein>
<dbReference type="Proteomes" id="UP001367676">
    <property type="component" value="Unassembled WGS sequence"/>
</dbReference>
<sequence>MTTFSEDVLLQVGNVKHKKGEGTLYVMNERIAFILQGSETVSVSHLYTDIKMQKISSEFKTKVQLQIVFHDGNTSTFHFIKPDRAEGMRDRDRVKDLLSKLLPKFQKKVNKELEEKNRILSENPALLQLYRDLVITQVITPDEFWSQHAPKYTPRNANNNQSTGVPGNFLVNIKPQVDGCNSVKYNLNYETINCIFKTYPAVRKKHLEYVPNKLSESEFWKKFFESHYFHKDRINLAASDIFSECAKYDEQELRKEVKKLDDDSLVNLGTIDDVDVNEGYGLLDDSSKTTNMIHESIIKRFNQHSINVLKASRGHSSASDSNSAHIQNNVDKTGLKKHNLPNGNSDTAVSCKKSRIMDKIMYEDLCTDAGDNTENESTNLKLMKVEQFANDLTKCSRSDNKNSKLKVANAMREQVSVDVLKWSKEHNILPMNPSIAVQALGELTPGGKLMKGLMDDSQAGQTLPAEVSKELQNLYLALGELLRHFWACFPPTTAALEDKLIRTHDALRRFHTVKLKPFEDTMLREHSHLNQISSHLILMLNSAYTKYSSWHCRRKPHPS</sequence>
<feature type="domain" description="BSD" evidence="7">
    <location>
        <begin position="101"/>
        <end position="148"/>
    </location>
</feature>
<dbReference type="EMBL" id="JBBCAQ010000033">
    <property type="protein sequence ID" value="KAK7582157.1"/>
    <property type="molecule type" value="Genomic_DNA"/>
</dbReference>
<evidence type="ECO:0000313" key="9">
    <source>
        <dbReference type="Proteomes" id="UP001367676"/>
    </source>
</evidence>
<dbReference type="Gene3D" id="2.30.29.30">
    <property type="entry name" value="Pleckstrin-homology domain (PH domain)/Phosphotyrosine-binding domain (PTB)"/>
    <property type="match status" value="1"/>
</dbReference>
<accession>A0AAN9TF42</accession>
<keyword evidence="6" id="KW-0539">Nucleus</keyword>
<feature type="domain" description="BSD" evidence="7">
    <location>
        <begin position="179"/>
        <end position="231"/>
    </location>
</feature>
<evidence type="ECO:0000256" key="5">
    <source>
        <dbReference type="ARBA" id="ARBA00023163"/>
    </source>
</evidence>
<comment type="similarity">
    <text evidence="2">Belongs to the TFB1 family.</text>
</comment>
<evidence type="ECO:0000313" key="8">
    <source>
        <dbReference type="EMBL" id="KAK7582157.1"/>
    </source>
</evidence>
<dbReference type="SUPFAM" id="SSF50729">
    <property type="entry name" value="PH domain-like"/>
    <property type="match status" value="1"/>
</dbReference>
<comment type="subcellular location">
    <subcellularLocation>
        <location evidence="1">Nucleus</location>
    </subcellularLocation>
</comment>
<dbReference type="Pfam" id="PF03909">
    <property type="entry name" value="BSD"/>
    <property type="match status" value="1"/>
</dbReference>
<dbReference type="InterPro" id="IPR005607">
    <property type="entry name" value="BSD_dom"/>
</dbReference>
<dbReference type="GO" id="GO:0006289">
    <property type="term" value="P:nucleotide-excision repair"/>
    <property type="evidence" value="ECO:0007669"/>
    <property type="project" value="InterPro"/>
</dbReference>
<proteinExistence type="inferred from homology"/>
<evidence type="ECO:0000256" key="3">
    <source>
        <dbReference type="ARBA" id="ARBA00022737"/>
    </source>
</evidence>
<comment type="caution">
    <text evidence="8">The sequence shown here is derived from an EMBL/GenBank/DDBJ whole genome shotgun (WGS) entry which is preliminary data.</text>
</comment>
<evidence type="ECO:0000256" key="2">
    <source>
        <dbReference type="ARBA" id="ARBA00009448"/>
    </source>
</evidence>
<reference evidence="8 9" key="1">
    <citation type="submission" date="2024-03" db="EMBL/GenBank/DDBJ databases">
        <title>Adaptation during the transition from Ophiocordyceps entomopathogen to insect associate is accompanied by gene loss and intensified selection.</title>
        <authorList>
            <person name="Ward C.M."/>
            <person name="Onetto C.A."/>
            <person name="Borneman A.R."/>
        </authorList>
    </citation>
    <scope>NUCLEOTIDE SEQUENCE [LARGE SCALE GENOMIC DNA]</scope>
    <source>
        <strain evidence="8">AWRI1</strain>
        <tissue evidence="8">Single Adult Female</tissue>
    </source>
</reference>
<dbReference type="InterPro" id="IPR011993">
    <property type="entry name" value="PH-like_dom_sf"/>
</dbReference>
<dbReference type="InterPro" id="IPR035925">
    <property type="entry name" value="BSD_dom_sf"/>
</dbReference>
<dbReference type="Gene3D" id="6.10.140.1200">
    <property type="match status" value="1"/>
</dbReference>
<gene>
    <name evidence="8" type="ORF">V9T40_013602</name>
</gene>
<keyword evidence="4" id="KW-0805">Transcription regulation</keyword>
<dbReference type="SUPFAM" id="SSF140383">
    <property type="entry name" value="BSD domain-like"/>
    <property type="match status" value="2"/>
</dbReference>
<evidence type="ECO:0000256" key="6">
    <source>
        <dbReference type="ARBA" id="ARBA00023242"/>
    </source>
</evidence>
<keyword evidence="3" id="KW-0677">Repeat</keyword>
<evidence type="ECO:0000256" key="1">
    <source>
        <dbReference type="ARBA" id="ARBA00004123"/>
    </source>
</evidence>
<dbReference type="Gene3D" id="1.10.3970.10">
    <property type="entry name" value="BSD domain"/>
    <property type="match status" value="1"/>
</dbReference>
<dbReference type="InterPro" id="IPR013876">
    <property type="entry name" value="TFIIH_BTF_p62_N"/>
</dbReference>
<dbReference type="PANTHER" id="PTHR12856">
    <property type="entry name" value="TRANSCRIPTION INITIATION FACTOR IIH-RELATED"/>
    <property type="match status" value="1"/>
</dbReference>
<keyword evidence="9" id="KW-1185">Reference proteome</keyword>
<dbReference type="CDD" id="cd13229">
    <property type="entry name" value="PH_TFIIH"/>
    <property type="match status" value="1"/>
</dbReference>
<dbReference type="GO" id="GO:0006351">
    <property type="term" value="P:DNA-templated transcription"/>
    <property type="evidence" value="ECO:0007669"/>
    <property type="project" value="InterPro"/>
</dbReference>
<dbReference type="SMART" id="SM00751">
    <property type="entry name" value="BSD"/>
    <property type="match status" value="2"/>
</dbReference>
<dbReference type="GO" id="GO:0000439">
    <property type="term" value="C:transcription factor TFIIH core complex"/>
    <property type="evidence" value="ECO:0007669"/>
    <property type="project" value="InterPro"/>
</dbReference>
<dbReference type="InterPro" id="IPR027079">
    <property type="entry name" value="Tfb1/GTF2H1"/>
</dbReference>
<organism evidence="8 9">
    <name type="scientific">Parthenolecanium corni</name>
    <dbReference type="NCBI Taxonomy" id="536013"/>
    <lineage>
        <taxon>Eukaryota</taxon>
        <taxon>Metazoa</taxon>
        <taxon>Ecdysozoa</taxon>
        <taxon>Arthropoda</taxon>
        <taxon>Hexapoda</taxon>
        <taxon>Insecta</taxon>
        <taxon>Pterygota</taxon>
        <taxon>Neoptera</taxon>
        <taxon>Paraneoptera</taxon>
        <taxon>Hemiptera</taxon>
        <taxon>Sternorrhyncha</taxon>
        <taxon>Coccoidea</taxon>
        <taxon>Coccidae</taxon>
        <taxon>Parthenolecanium</taxon>
    </lineage>
</organism>
<name>A0AAN9TF42_9HEMI</name>
<evidence type="ECO:0000256" key="4">
    <source>
        <dbReference type="ARBA" id="ARBA00023015"/>
    </source>
</evidence>
<dbReference type="Pfam" id="PF08567">
    <property type="entry name" value="PH_TFIIH"/>
    <property type="match status" value="1"/>
</dbReference>
<evidence type="ECO:0000259" key="7">
    <source>
        <dbReference type="PROSITE" id="PS50858"/>
    </source>
</evidence>
<dbReference type="AlphaFoldDB" id="A0AAN9TF42"/>